<protein>
    <submittedName>
        <fullName evidence="10">Penicillin-insensitive murein endopeptidase</fullName>
    </submittedName>
</protein>
<sequence>MKDSELRFNLFRIAALALGLTISATSVHAGDPIPAKQLFGAAKLPTRSDPESLGFYAKGCLAGGMAIPADGPTWQVLHPSRNRRWGNPRMISLLERLSREAHAEDGWNGLLLGDISQPRGGPMLTGHASHQIGLDADIWLTPMPNRRLSYQERDDFPENSVLRRGTLYVDPNKWTQSHANLIMRAASYPQVERVFVHPGIKKKLCESWEGNRSLLSKVRPIYGHHYHFHIRMKCPPGQAGCEDQVNPPDDSGCGKPLAEWFDRLKPRPAKKPEKKPVKPTKPTYLTLKSLPNACTAVLNGRSVTSMAAAEYGAPAHADDVTPVTETAFASPQTADATAFRAIEDFSDLVPKGVIPVPAERP</sequence>
<gene>
    <name evidence="10" type="primary">mepA</name>
    <name evidence="10" type="ORF">JJB09_00025</name>
</gene>
<dbReference type="InterPro" id="IPR009045">
    <property type="entry name" value="Zn_M74/Hedgehog-like"/>
</dbReference>
<evidence type="ECO:0000256" key="4">
    <source>
        <dbReference type="ARBA" id="ARBA00022764"/>
    </source>
</evidence>
<name>A0A937CN70_9HYPH</name>
<keyword evidence="11" id="KW-1185">Reference proteome</keyword>
<evidence type="ECO:0000256" key="5">
    <source>
        <dbReference type="ARBA" id="ARBA00022801"/>
    </source>
</evidence>
<dbReference type="GO" id="GO:0046872">
    <property type="term" value="F:metal ion binding"/>
    <property type="evidence" value="ECO:0007669"/>
    <property type="project" value="UniProtKB-KW"/>
</dbReference>
<keyword evidence="3 9" id="KW-0732">Signal</keyword>
<dbReference type="GO" id="GO:0008237">
    <property type="term" value="F:metallopeptidase activity"/>
    <property type="evidence" value="ECO:0007669"/>
    <property type="project" value="UniProtKB-KW"/>
</dbReference>
<dbReference type="RefSeq" id="WP_201651561.1">
    <property type="nucleotide sequence ID" value="NZ_JAEQNC010000001.1"/>
</dbReference>
<evidence type="ECO:0000256" key="2">
    <source>
        <dbReference type="ARBA" id="ARBA00022723"/>
    </source>
</evidence>
<evidence type="ECO:0000256" key="8">
    <source>
        <dbReference type="PIRSR" id="PIRSR018455-2"/>
    </source>
</evidence>
<feature type="disulfide bond" evidence="8">
    <location>
        <begin position="205"/>
        <end position="253"/>
    </location>
</feature>
<reference evidence="10" key="1">
    <citation type="submission" date="2021-01" db="EMBL/GenBank/DDBJ databases">
        <title>Rhizobium sp. strain KVB221 16S ribosomal RNA gene Genome sequencing and assembly.</title>
        <authorList>
            <person name="Kang M."/>
        </authorList>
    </citation>
    <scope>NUCLEOTIDE SEQUENCE</scope>
    <source>
        <strain evidence="10">KVB221</strain>
    </source>
</reference>
<dbReference type="GO" id="GO:0006508">
    <property type="term" value="P:proteolysis"/>
    <property type="evidence" value="ECO:0007669"/>
    <property type="project" value="UniProtKB-KW"/>
</dbReference>
<dbReference type="PIRSF" id="PIRSF018455">
    <property type="entry name" value="MepA"/>
    <property type="match status" value="1"/>
</dbReference>
<keyword evidence="7" id="KW-0482">Metalloprotease</keyword>
<keyword evidence="4" id="KW-0574">Periplasm</keyword>
<keyword evidence="1" id="KW-0645">Protease</keyword>
<dbReference type="InterPro" id="IPR005073">
    <property type="entry name" value="Peptidase_M74"/>
</dbReference>
<dbReference type="Proteomes" id="UP000633219">
    <property type="component" value="Unassembled WGS sequence"/>
</dbReference>
<dbReference type="SUPFAM" id="SSF55166">
    <property type="entry name" value="Hedgehog/DD-peptidase"/>
    <property type="match status" value="1"/>
</dbReference>
<evidence type="ECO:0000256" key="7">
    <source>
        <dbReference type="ARBA" id="ARBA00023049"/>
    </source>
</evidence>
<comment type="caution">
    <text evidence="10">The sequence shown here is derived from an EMBL/GenBank/DDBJ whole genome shotgun (WGS) entry which is preliminary data.</text>
</comment>
<evidence type="ECO:0000313" key="11">
    <source>
        <dbReference type="Proteomes" id="UP000633219"/>
    </source>
</evidence>
<keyword evidence="2" id="KW-0479">Metal-binding</keyword>
<organism evidence="10 11">
    <name type="scientific">Rhizobium setariae</name>
    <dbReference type="NCBI Taxonomy" id="2801340"/>
    <lineage>
        <taxon>Bacteria</taxon>
        <taxon>Pseudomonadati</taxon>
        <taxon>Pseudomonadota</taxon>
        <taxon>Alphaproteobacteria</taxon>
        <taxon>Hyphomicrobiales</taxon>
        <taxon>Rhizobiaceae</taxon>
        <taxon>Rhizobium/Agrobacterium group</taxon>
        <taxon>Rhizobium</taxon>
    </lineage>
</organism>
<proteinExistence type="predicted"/>
<dbReference type="NCBIfam" id="NF006947">
    <property type="entry name" value="PRK09429.1"/>
    <property type="match status" value="1"/>
</dbReference>
<dbReference type="Pfam" id="PF03411">
    <property type="entry name" value="Peptidase_M74"/>
    <property type="match status" value="1"/>
</dbReference>
<evidence type="ECO:0000256" key="6">
    <source>
        <dbReference type="ARBA" id="ARBA00022833"/>
    </source>
</evidence>
<evidence type="ECO:0000256" key="1">
    <source>
        <dbReference type="ARBA" id="ARBA00022670"/>
    </source>
</evidence>
<keyword evidence="5" id="KW-0378">Hydrolase</keyword>
<feature type="signal peptide" evidence="9">
    <location>
        <begin position="1"/>
        <end position="29"/>
    </location>
</feature>
<accession>A0A937CN70</accession>
<evidence type="ECO:0000256" key="9">
    <source>
        <dbReference type="SAM" id="SignalP"/>
    </source>
</evidence>
<feature type="disulfide bond" evidence="8">
    <location>
        <begin position="234"/>
        <end position="241"/>
    </location>
</feature>
<feature type="chain" id="PRO_5036889803" evidence="9">
    <location>
        <begin position="30"/>
        <end position="361"/>
    </location>
</feature>
<dbReference type="GO" id="GO:0030288">
    <property type="term" value="C:outer membrane-bounded periplasmic space"/>
    <property type="evidence" value="ECO:0007669"/>
    <property type="project" value="InterPro"/>
</dbReference>
<dbReference type="AlphaFoldDB" id="A0A937CN70"/>
<dbReference type="EMBL" id="JAEQNC010000001">
    <property type="protein sequence ID" value="MBL0370402.1"/>
    <property type="molecule type" value="Genomic_DNA"/>
</dbReference>
<keyword evidence="8" id="KW-1015">Disulfide bond</keyword>
<keyword evidence="6" id="KW-0862">Zinc</keyword>
<dbReference type="GO" id="GO:0004252">
    <property type="term" value="F:serine-type endopeptidase activity"/>
    <property type="evidence" value="ECO:0007669"/>
    <property type="project" value="InterPro"/>
</dbReference>
<evidence type="ECO:0000256" key="3">
    <source>
        <dbReference type="ARBA" id="ARBA00022729"/>
    </source>
</evidence>
<dbReference type="Gene3D" id="3.30.1380.10">
    <property type="match status" value="1"/>
</dbReference>
<evidence type="ECO:0000313" key="10">
    <source>
        <dbReference type="EMBL" id="MBL0370402.1"/>
    </source>
</evidence>